<evidence type="ECO:0000313" key="1">
    <source>
        <dbReference type="EMBL" id="CAG8492202.1"/>
    </source>
</evidence>
<protein>
    <submittedName>
        <fullName evidence="1">10243_t:CDS:1</fullName>
    </submittedName>
</protein>
<comment type="caution">
    <text evidence="1">The sequence shown here is derived from an EMBL/GenBank/DDBJ whole genome shotgun (WGS) entry which is preliminary data.</text>
</comment>
<sequence>MTQKNFTFINKTDIDLITFGIGVDFPKTPIDENFLPFLYVDVKKLSNEEAEGSGEEVRGEVVTFASKREFSSVVPSGPVGHRKLKIDSNTKNFLKYEQDKQDKTKYTVTNIGGKPLSIGLTIDGMIAATSQNDLEPSESIEFFFPEKYYVGIFSEIETDWPNWSAVVDAKIPLTLDSATVIATIKSGRITLKTLKLQGSNL</sequence>
<dbReference type="AlphaFoldDB" id="A0A9N8WMF4"/>
<accession>A0A9N8WMF4</accession>
<proteinExistence type="predicted"/>
<organism evidence="1 2">
    <name type="scientific">Ambispora gerdemannii</name>
    <dbReference type="NCBI Taxonomy" id="144530"/>
    <lineage>
        <taxon>Eukaryota</taxon>
        <taxon>Fungi</taxon>
        <taxon>Fungi incertae sedis</taxon>
        <taxon>Mucoromycota</taxon>
        <taxon>Glomeromycotina</taxon>
        <taxon>Glomeromycetes</taxon>
        <taxon>Archaeosporales</taxon>
        <taxon>Ambisporaceae</taxon>
        <taxon>Ambispora</taxon>
    </lineage>
</organism>
<gene>
    <name evidence="1" type="ORF">AGERDE_LOCUS3812</name>
</gene>
<dbReference type="EMBL" id="CAJVPL010000398">
    <property type="protein sequence ID" value="CAG8492202.1"/>
    <property type="molecule type" value="Genomic_DNA"/>
</dbReference>
<dbReference type="Proteomes" id="UP000789831">
    <property type="component" value="Unassembled WGS sequence"/>
</dbReference>
<evidence type="ECO:0000313" key="2">
    <source>
        <dbReference type="Proteomes" id="UP000789831"/>
    </source>
</evidence>
<dbReference type="OrthoDB" id="10481731at2759"/>
<name>A0A9N8WMF4_9GLOM</name>
<reference evidence="1" key="1">
    <citation type="submission" date="2021-06" db="EMBL/GenBank/DDBJ databases">
        <authorList>
            <person name="Kallberg Y."/>
            <person name="Tangrot J."/>
            <person name="Rosling A."/>
        </authorList>
    </citation>
    <scope>NUCLEOTIDE SEQUENCE</scope>
    <source>
        <strain evidence="1">MT106</strain>
    </source>
</reference>
<keyword evidence="2" id="KW-1185">Reference proteome</keyword>